<accession>A0A0F0L3G5</accession>
<dbReference type="Proteomes" id="UP000033725">
    <property type="component" value="Unassembled WGS sequence"/>
</dbReference>
<feature type="signal peptide" evidence="1">
    <location>
        <begin position="1"/>
        <end position="19"/>
    </location>
</feature>
<evidence type="ECO:0000256" key="1">
    <source>
        <dbReference type="SAM" id="SignalP"/>
    </source>
</evidence>
<dbReference type="EMBL" id="JYIV01000013">
    <property type="protein sequence ID" value="KJL26076.1"/>
    <property type="molecule type" value="Genomic_DNA"/>
</dbReference>
<dbReference type="PROSITE" id="PS51257">
    <property type="entry name" value="PROKAR_LIPOPROTEIN"/>
    <property type="match status" value="1"/>
</dbReference>
<proteinExistence type="predicted"/>
<sequence>MRRTLLAAGAIVASAALLAGCGAGTGTEDESSGPVTLQMWSWDPSMPEIAKVWNESHPDI</sequence>
<comment type="caution">
    <text evidence="2">The sequence shown here is derived from an EMBL/GenBank/DDBJ whole genome shotgun (WGS) entry which is preliminary data.</text>
</comment>
<evidence type="ECO:0000313" key="2">
    <source>
        <dbReference type="EMBL" id="KJL26076.1"/>
    </source>
</evidence>
<dbReference type="Gene3D" id="3.40.190.10">
    <property type="entry name" value="Periplasmic binding protein-like II"/>
    <property type="match status" value="1"/>
</dbReference>
<evidence type="ECO:0008006" key="4">
    <source>
        <dbReference type="Google" id="ProtNLM"/>
    </source>
</evidence>
<dbReference type="PATRIC" id="fig|82380.10.peg.296"/>
<evidence type="ECO:0000313" key="3">
    <source>
        <dbReference type="Proteomes" id="UP000033725"/>
    </source>
</evidence>
<dbReference type="RefSeq" id="WP_231579183.1">
    <property type="nucleotide sequence ID" value="NZ_JYIV01000013.1"/>
</dbReference>
<reference evidence="2 3" key="1">
    <citation type="submission" date="2015-02" db="EMBL/GenBank/DDBJ databases">
        <title>Draft genome sequences of ten Microbacterium spp. with emphasis on heavy metal contaminated environments.</title>
        <authorList>
            <person name="Corretto E."/>
        </authorList>
    </citation>
    <scope>NUCLEOTIDE SEQUENCE [LARGE SCALE GENOMIC DNA]</scope>
    <source>
        <strain evidence="2 3">BEL163</strain>
    </source>
</reference>
<dbReference type="AlphaFoldDB" id="A0A0F0L3G5"/>
<keyword evidence="1" id="KW-0732">Signal</keyword>
<name>A0A0F0L3G5_9MICO</name>
<protein>
    <recommendedName>
        <fullName evidence="4">Sugar ABC transporter substrate-binding protein</fullName>
    </recommendedName>
</protein>
<feature type="chain" id="PRO_5039385357" description="Sugar ABC transporter substrate-binding protein" evidence="1">
    <location>
        <begin position="20"/>
        <end position="60"/>
    </location>
</feature>
<organism evidence="2 3">
    <name type="scientific">Microbacterium oxydans</name>
    <dbReference type="NCBI Taxonomy" id="82380"/>
    <lineage>
        <taxon>Bacteria</taxon>
        <taxon>Bacillati</taxon>
        <taxon>Actinomycetota</taxon>
        <taxon>Actinomycetes</taxon>
        <taxon>Micrococcales</taxon>
        <taxon>Microbacteriaceae</taxon>
        <taxon>Microbacterium</taxon>
    </lineage>
</organism>
<gene>
    <name evidence="2" type="ORF">RN51_00296</name>
</gene>